<dbReference type="Pfam" id="PF00651">
    <property type="entry name" value="BTB"/>
    <property type="match status" value="1"/>
</dbReference>
<evidence type="ECO:0000313" key="5">
    <source>
        <dbReference type="EMBL" id="TFK48398.1"/>
    </source>
</evidence>
<feature type="region of interest" description="Disordered" evidence="3">
    <location>
        <begin position="1011"/>
        <end position="1039"/>
    </location>
</feature>
<protein>
    <recommendedName>
        <fullName evidence="4">BTB domain-containing protein</fullName>
    </recommendedName>
</protein>
<feature type="compositionally biased region" description="Low complexity" evidence="3">
    <location>
        <begin position="1199"/>
        <end position="1209"/>
    </location>
</feature>
<feature type="compositionally biased region" description="Low complexity" evidence="3">
    <location>
        <begin position="22"/>
        <end position="41"/>
    </location>
</feature>
<feature type="compositionally biased region" description="Basic residues" evidence="3">
    <location>
        <begin position="1319"/>
        <end position="1330"/>
    </location>
</feature>
<evidence type="ECO:0000256" key="3">
    <source>
        <dbReference type="SAM" id="MobiDB-lite"/>
    </source>
</evidence>
<dbReference type="Pfam" id="PF00415">
    <property type="entry name" value="RCC1"/>
    <property type="match status" value="1"/>
</dbReference>
<evidence type="ECO:0000256" key="2">
    <source>
        <dbReference type="PROSITE-ProRule" id="PRU00235"/>
    </source>
</evidence>
<dbReference type="InterPro" id="IPR002110">
    <property type="entry name" value="Ankyrin_rpt"/>
</dbReference>
<dbReference type="InterPro" id="IPR036770">
    <property type="entry name" value="Ankyrin_rpt-contain_sf"/>
</dbReference>
<proteinExistence type="predicted"/>
<dbReference type="Pfam" id="PF12796">
    <property type="entry name" value="Ank_2"/>
    <property type="match status" value="1"/>
</dbReference>
<feature type="repeat" description="RCC1" evidence="2">
    <location>
        <begin position="334"/>
        <end position="385"/>
    </location>
</feature>
<dbReference type="Gene3D" id="3.30.710.10">
    <property type="entry name" value="Potassium Channel Kv1.1, Chain A"/>
    <property type="match status" value="2"/>
</dbReference>
<name>A0A5C3MXC4_9AGAM</name>
<dbReference type="SMART" id="SM00225">
    <property type="entry name" value="BTB"/>
    <property type="match status" value="1"/>
</dbReference>
<feature type="region of interest" description="Disordered" evidence="3">
    <location>
        <begin position="1306"/>
        <end position="1382"/>
    </location>
</feature>
<keyword evidence="1" id="KW-0677">Repeat</keyword>
<dbReference type="OrthoDB" id="1893551at2759"/>
<dbReference type="EMBL" id="ML213519">
    <property type="protein sequence ID" value="TFK48398.1"/>
    <property type="molecule type" value="Genomic_DNA"/>
</dbReference>
<gene>
    <name evidence="5" type="ORF">OE88DRAFT_521568</name>
</gene>
<dbReference type="SUPFAM" id="SSF50985">
    <property type="entry name" value="RCC1/BLIP-II"/>
    <property type="match status" value="2"/>
</dbReference>
<dbReference type="InterPro" id="IPR009091">
    <property type="entry name" value="RCC1/BLIP-II"/>
</dbReference>
<dbReference type="Proteomes" id="UP000305948">
    <property type="component" value="Unassembled WGS sequence"/>
</dbReference>
<dbReference type="InterPro" id="IPR000210">
    <property type="entry name" value="BTB/POZ_dom"/>
</dbReference>
<dbReference type="Gene3D" id="2.130.10.30">
    <property type="entry name" value="Regulator of chromosome condensation 1/beta-lactamase-inhibitor protein II"/>
    <property type="match status" value="1"/>
</dbReference>
<evidence type="ECO:0000256" key="1">
    <source>
        <dbReference type="ARBA" id="ARBA00022737"/>
    </source>
</evidence>
<dbReference type="SUPFAM" id="SSF54695">
    <property type="entry name" value="POZ domain"/>
    <property type="match status" value="1"/>
</dbReference>
<feature type="region of interest" description="Disordered" evidence="3">
    <location>
        <begin position="1061"/>
        <end position="1249"/>
    </location>
</feature>
<dbReference type="PANTHER" id="PTHR22872">
    <property type="entry name" value="BTK-BINDING PROTEIN-RELATED"/>
    <property type="match status" value="1"/>
</dbReference>
<evidence type="ECO:0000313" key="6">
    <source>
        <dbReference type="Proteomes" id="UP000305948"/>
    </source>
</evidence>
<dbReference type="SMART" id="SM00248">
    <property type="entry name" value="ANK"/>
    <property type="match status" value="2"/>
</dbReference>
<feature type="domain" description="BTB" evidence="4">
    <location>
        <begin position="791"/>
        <end position="864"/>
    </location>
</feature>
<dbReference type="SUPFAM" id="SSF48403">
    <property type="entry name" value="Ankyrin repeat"/>
    <property type="match status" value="1"/>
</dbReference>
<evidence type="ECO:0000259" key="4">
    <source>
        <dbReference type="PROSITE" id="PS50097"/>
    </source>
</evidence>
<dbReference type="Gene3D" id="1.25.40.20">
    <property type="entry name" value="Ankyrin repeat-containing domain"/>
    <property type="match status" value="1"/>
</dbReference>
<feature type="region of interest" description="Disordered" evidence="3">
    <location>
        <begin position="1270"/>
        <end position="1290"/>
    </location>
</feature>
<dbReference type="STRING" id="5364.A0A5C3MXC4"/>
<dbReference type="InterPro" id="IPR011333">
    <property type="entry name" value="SKP1/BTB/POZ_sf"/>
</dbReference>
<keyword evidence="6" id="KW-1185">Reference proteome</keyword>
<organism evidence="5 6">
    <name type="scientific">Heliocybe sulcata</name>
    <dbReference type="NCBI Taxonomy" id="5364"/>
    <lineage>
        <taxon>Eukaryota</taxon>
        <taxon>Fungi</taxon>
        <taxon>Dikarya</taxon>
        <taxon>Basidiomycota</taxon>
        <taxon>Agaricomycotina</taxon>
        <taxon>Agaricomycetes</taxon>
        <taxon>Gloeophyllales</taxon>
        <taxon>Gloeophyllaceae</taxon>
        <taxon>Heliocybe</taxon>
    </lineage>
</organism>
<dbReference type="CDD" id="cd18186">
    <property type="entry name" value="BTB_POZ_ZBTB_KLHL-like"/>
    <property type="match status" value="1"/>
</dbReference>
<dbReference type="PROSITE" id="PS50097">
    <property type="entry name" value="BTB"/>
    <property type="match status" value="1"/>
</dbReference>
<feature type="compositionally biased region" description="Polar residues" evidence="3">
    <location>
        <begin position="1372"/>
        <end position="1382"/>
    </location>
</feature>
<reference evidence="5 6" key="1">
    <citation type="journal article" date="2019" name="Nat. Ecol. Evol.">
        <title>Megaphylogeny resolves global patterns of mushroom evolution.</title>
        <authorList>
            <person name="Varga T."/>
            <person name="Krizsan K."/>
            <person name="Foldi C."/>
            <person name="Dima B."/>
            <person name="Sanchez-Garcia M."/>
            <person name="Sanchez-Ramirez S."/>
            <person name="Szollosi G.J."/>
            <person name="Szarkandi J.G."/>
            <person name="Papp V."/>
            <person name="Albert L."/>
            <person name="Andreopoulos W."/>
            <person name="Angelini C."/>
            <person name="Antonin V."/>
            <person name="Barry K.W."/>
            <person name="Bougher N.L."/>
            <person name="Buchanan P."/>
            <person name="Buyck B."/>
            <person name="Bense V."/>
            <person name="Catcheside P."/>
            <person name="Chovatia M."/>
            <person name="Cooper J."/>
            <person name="Damon W."/>
            <person name="Desjardin D."/>
            <person name="Finy P."/>
            <person name="Geml J."/>
            <person name="Haridas S."/>
            <person name="Hughes K."/>
            <person name="Justo A."/>
            <person name="Karasinski D."/>
            <person name="Kautmanova I."/>
            <person name="Kiss B."/>
            <person name="Kocsube S."/>
            <person name="Kotiranta H."/>
            <person name="LaButti K.M."/>
            <person name="Lechner B.E."/>
            <person name="Liimatainen K."/>
            <person name="Lipzen A."/>
            <person name="Lukacs Z."/>
            <person name="Mihaltcheva S."/>
            <person name="Morgado L.N."/>
            <person name="Niskanen T."/>
            <person name="Noordeloos M.E."/>
            <person name="Ohm R.A."/>
            <person name="Ortiz-Santana B."/>
            <person name="Ovrebo C."/>
            <person name="Racz N."/>
            <person name="Riley R."/>
            <person name="Savchenko A."/>
            <person name="Shiryaev A."/>
            <person name="Soop K."/>
            <person name="Spirin V."/>
            <person name="Szebenyi C."/>
            <person name="Tomsovsky M."/>
            <person name="Tulloss R.E."/>
            <person name="Uehling J."/>
            <person name="Grigoriev I.V."/>
            <person name="Vagvolgyi C."/>
            <person name="Papp T."/>
            <person name="Martin F.M."/>
            <person name="Miettinen O."/>
            <person name="Hibbett D.S."/>
            <person name="Nagy L.G."/>
        </authorList>
    </citation>
    <scope>NUCLEOTIDE SEQUENCE [LARGE SCALE GENOMIC DNA]</scope>
    <source>
        <strain evidence="5 6">OMC1185</strain>
    </source>
</reference>
<accession>A0A5C3MXC4</accession>
<dbReference type="PROSITE" id="PS50012">
    <property type="entry name" value="RCC1_3"/>
    <property type="match status" value="3"/>
</dbReference>
<dbReference type="InterPro" id="IPR000408">
    <property type="entry name" value="Reg_chr_condens"/>
</dbReference>
<dbReference type="PANTHER" id="PTHR22872:SF2">
    <property type="entry name" value="INHIBITOR OF BRUTON TYROSINE KINASE"/>
    <property type="match status" value="1"/>
</dbReference>
<feature type="compositionally biased region" description="Low complexity" evidence="3">
    <location>
        <begin position="1144"/>
        <end position="1158"/>
    </location>
</feature>
<feature type="compositionally biased region" description="Low complexity" evidence="3">
    <location>
        <begin position="1166"/>
        <end position="1176"/>
    </location>
</feature>
<dbReference type="InterPro" id="IPR051625">
    <property type="entry name" value="Signaling_Regulatory_Domain"/>
</dbReference>
<dbReference type="Pfam" id="PF13540">
    <property type="entry name" value="RCC1_2"/>
    <property type="match status" value="1"/>
</dbReference>
<feature type="compositionally biased region" description="Basic and acidic residues" evidence="3">
    <location>
        <begin position="1277"/>
        <end position="1290"/>
    </location>
</feature>
<sequence length="1382" mass="150783">MSLLHVYFHLRNQQAFRRLLDGSSGPAPTSSPSGGRSWSHRGSSLKEIMAAEVNARDAQGRTVLHLTCASQEASAPEYVRMLLAHPAINVNLQDTESHWTALHRALYHGNLASAILLLQRSDTDTSLKDLEGYTAFDLYNSTVEDTKPGLTEVSQLELFTWGANRNATLGLGDSNDRAYPEQVILRSDDTPSLAHTLSPIHVRQVQMSRLHTVVVTDESRNNLRACGFGSGGRLGPGQHTQFSPTTIPHFNHTIVSVALGQDHTLALTAGGEVLSWGLNRFAQLGYVIEQPVLLTGRLEEPIQATPKKILGPLRKEFVRGVAACKTASACWTDTEVYTWGTNGGQLGYSSTAHPTQVLPRIVPKFTDPVEAIAMTDTAMACLLSTRDVMLLFSDRSMKITFPNQNFPPEFRYRPPQTNAKISKIVASWEGTFAALSTNGEVFTFSVPSPNDASDARGVVKPQRVWALRKQFSAVKDVALGSDGSIIICTESGHVFVRTRNLKSGQGSGAKAFKFQRVPYLQRVVRVAANSTGAFGALRVDYVPRPVIPVGNDVAQDLARIQPYLRFQDEATEGNVDVGFPGFVLTPEEHDEGDDFPILKDIKDIKRLCRLLALDKKAQKGTGRGVFADAALAHGANLMVQVGKLEFPVHAVILAARAPALTAVISGKNTVHDKASNIAVKSTQLKAGKRLYFTGCQPMTTLVFVSYLYSDELFPLWDGRVSHGLKQEFASVNVVPQQVKQELQALARMLDLAALGQALEGPAKRVPIRTVNRDMERLHQTASVVPGSPLSADVVLVLADREVQCHSAVLRARSPFFASFFDEEEWTRKRWEQDGTVVIQMRHLNWRVMRHVLLFMCSGSEDVFNELDFVNSVDDLLEFAFEVMAAASELLLDRLMLICSSVISRYININNACYILTDASHYHARSLVGSAQGYMAVALETLLESRMLDDLRPDLVKQLSMFVRDRQLNKSPITRSNLLVADAMEKNAEWLALQDFPQPIIRSIKGPLRDSVKLSPPGPVRMTRQTSGTDSPVLRPSLPSMTSLRPVKASIGPDEIFMMDESEPEVPTESSGLPGDLAAAISESSSPARPLSGWKPLSSGPRLDMRSIIAEAESSKVSSPKLPPTGAVPKWTPRKTVGDSIDRVPTPSTPTRTTGGSPWRPVPTPPAATLASSSAAPAPAPSGISLAKNAALRPSPSRPQPTAATPQGPQMGPVYTPSRLPSKEGPSTSRRVSSGPAWSSPPVQPVVNTMPTTSTLSFAAIQQMQLDQTVGTGKTKQNLRDIQEEEQARQQEADFLKWWAAEEERVKLETEGGPLTSERKKAKPRKPRPAKGRGQEQEGQHANVRVSDQAGPPERTVEGAPRKERRPRGNRGGSSAMNNPPPS</sequence>
<feature type="region of interest" description="Disordered" evidence="3">
    <location>
        <begin position="20"/>
        <end position="41"/>
    </location>
</feature>
<feature type="repeat" description="RCC1" evidence="2">
    <location>
        <begin position="156"/>
        <end position="218"/>
    </location>
</feature>
<feature type="repeat" description="RCC1" evidence="2">
    <location>
        <begin position="221"/>
        <end position="270"/>
    </location>
</feature>